<dbReference type="Proteomes" id="UP000238392">
    <property type="component" value="Unassembled WGS sequence"/>
</dbReference>
<keyword evidence="1" id="KW-0808">Transferase</keyword>
<dbReference type="Gene3D" id="3.40.630.30">
    <property type="match status" value="1"/>
</dbReference>
<organism evidence="1 2">
    <name type="scientific">Donghicola tyrosinivorans</name>
    <dbReference type="NCBI Taxonomy" id="1652492"/>
    <lineage>
        <taxon>Bacteria</taxon>
        <taxon>Pseudomonadati</taxon>
        <taxon>Pseudomonadota</taxon>
        <taxon>Alphaproteobacteria</taxon>
        <taxon>Rhodobacterales</taxon>
        <taxon>Roseobacteraceae</taxon>
        <taxon>Donghicola</taxon>
    </lineage>
</organism>
<dbReference type="GO" id="GO:0016740">
    <property type="term" value="F:transferase activity"/>
    <property type="evidence" value="ECO:0007669"/>
    <property type="project" value="UniProtKB-KW"/>
</dbReference>
<dbReference type="RefSeq" id="WP_106264644.1">
    <property type="nucleotide sequence ID" value="NZ_PVTQ01000006.1"/>
</dbReference>
<dbReference type="EMBL" id="PVTQ01000006">
    <property type="protein sequence ID" value="PRY89487.1"/>
    <property type="molecule type" value="Genomic_DNA"/>
</dbReference>
<comment type="caution">
    <text evidence="1">The sequence shown here is derived from an EMBL/GenBank/DDBJ whole genome shotgun (WGS) entry which is preliminary data.</text>
</comment>
<dbReference type="Pfam" id="PF13527">
    <property type="entry name" value="Acetyltransf_9"/>
    <property type="match status" value="1"/>
</dbReference>
<reference evidence="1 2" key="1">
    <citation type="submission" date="2018-03" db="EMBL/GenBank/DDBJ databases">
        <title>Genomic Encyclopedia of Archaeal and Bacterial Type Strains, Phase II (KMG-II): from individual species to whole genera.</title>
        <authorList>
            <person name="Goeker M."/>
        </authorList>
    </citation>
    <scope>NUCLEOTIDE SEQUENCE [LARGE SCALE GENOMIC DNA]</scope>
    <source>
        <strain evidence="1 2">DSM 100212</strain>
    </source>
</reference>
<gene>
    <name evidence="1" type="ORF">CLV74_106189</name>
</gene>
<dbReference type="SUPFAM" id="SSF55729">
    <property type="entry name" value="Acyl-CoA N-acyltransferases (Nat)"/>
    <property type="match status" value="2"/>
</dbReference>
<protein>
    <submittedName>
        <fullName evidence="1">Putative acetyltransferase</fullName>
    </submittedName>
</protein>
<name>A0A2T0WS33_9RHOB</name>
<accession>A0A2T0WS33</accession>
<sequence length="352" mass="40481">MSRPMLFEFDASQKQDFVSIMEKVFSRESAERKAQVWDWLFKKTDLSGDCTKGRGTRRGDQTVGACLVLPYNLWINGETQPSRWPVAVGVDPKHRGAGLPLVRSFFNNGTYYGGMPANDDIASLYRRLGMAGQVMLRNYFAPLRPGTILHRRKGLPKLAGKLIDGAFGLVRRANALHLPKLRPSERIGDVTEVGYAFDSLWRRARVGYRLILARDAEYVRWRFLECPLHKYDLQALWVDNVLAGYVVTRLDQQHDRTTGMIVDIFAAQGDIRPWRLLLDAAIKRLHDQGAEQVQLQLPESAWPVAKLKQHGFWMNKAMTLLQLYAHDEDENNRMPCLHRSWYFTRADSDQDY</sequence>
<dbReference type="InterPro" id="IPR016181">
    <property type="entry name" value="Acyl_CoA_acyltransferase"/>
</dbReference>
<dbReference type="AlphaFoldDB" id="A0A2T0WS33"/>
<keyword evidence="2" id="KW-1185">Reference proteome</keyword>
<dbReference type="OrthoDB" id="7689923at2"/>
<evidence type="ECO:0000313" key="2">
    <source>
        <dbReference type="Proteomes" id="UP000238392"/>
    </source>
</evidence>
<evidence type="ECO:0000313" key="1">
    <source>
        <dbReference type="EMBL" id="PRY89487.1"/>
    </source>
</evidence>
<proteinExistence type="predicted"/>